<dbReference type="AlphaFoldDB" id="A0AAV4TCI8"/>
<evidence type="ECO:0000256" key="1">
    <source>
        <dbReference type="SAM" id="MobiDB-lite"/>
    </source>
</evidence>
<reference evidence="2 3" key="1">
    <citation type="submission" date="2021-06" db="EMBL/GenBank/DDBJ databases">
        <title>Caerostris extrusa draft genome.</title>
        <authorList>
            <person name="Kono N."/>
            <person name="Arakawa K."/>
        </authorList>
    </citation>
    <scope>NUCLEOTIDE SEQUENCE [LARGE SCALE GENOMIC DNA]</scope>
</reference>
<feature type="region of interest" description="Disordered" evidence="1">
    <location>
        <begin position="44"/>
        <end position="66"/>
    </location>
</feature>
<evidence type="ECO:0000313" key="2">
    <source>
        <dbReference type="EMBL" id="GIY42587.1"/>
    </source>
</evidence>
<name>A0AAV4TCI8_CAEEX</name>
<comment type="caution">
    <text evidence="2">The sequence shown here is derived from an EMBL/GenBank/DDBJ whole genome shotgun (WGS) entry which is preliminary data.</text>
</comment>
<keyword evidence="3" id="KW-1185">Reference proteome</keyword>
<sequence length="66" mass="7775">MTTEQQIRERHCSLDSMPTEERTYIGSNDILLTPRRDQGCREGWEHQRRLPEEIGATPFSEMRLGK</sequence>
<dbReference type="EMBL" id="BPLR01010868">
    <property type="protein sequence ID" value="GIY42587.1"/>
    <property type="molecule type" value="Genomic_DNA"/>
</dbReference>
<organism evidence="2 3">
    <name type="scientific">Caerostris extrusa</name>
    <name type="common">Bark spider</name>
    <name type="synonym">Caerostris bankana</name>
    <dbReference type="NCBI Taxonomy" id="172846"/>
    <lineage>
        <taxon>Eukaryota</taxon>
        <taxon>Metazoa</taxon>
        <taxon>Ecdysozoa</taxon>
        <taxon>Arthropoda</taxon>
        <taxon>Chelicerata</taxon>
        <taxon>Arachnida</taxon>
        <taxon>Araneae</taxon>
        <taxon>Araneomorphae</taxon>
        <taxon>Entelegynae</taxon>
        <taxon>Araneoidea</taxon>
        <taxon>Araneidae</taxon>
        <taxon>Caerostris</taxon>
    </lineage>
</organism>
<gene>
    <name evidence="2" type="ORF">CEXT_557631</name>
</gene>
<dbReference type="Proteomes" id="UP001054945">
    <property type="component" value="Unassembled WGS sequence"/>
</dbReference>
<accession>A0AAV4TCI8</accession>
<proteinExistence type="predicted"/>
<protein>
    <submittedName>
        <fullName evidence="2">Uncharacterized protein</fullName>
    </submittedName>
</protein>
<evidence type="ECO:0000313" key="3">
    <source>
        <dbReference type="Proteomes" id="UP001054945"/>
    </source>
</evidence>